<proteinExistence type="predicted"/>
<organism evidence="2 3">
    <name type="scientific">Methylophilus flavus</name>
    <dbReference type="NCBI Taxonomy" id="640084"/>
    <lineage>
        <taxon>Bacteria</taxon>
        <taxon>Pseudomonadati</taxon>
        <taxon>Pseudomonadota</taxon>
        <taxon>Betaproteobacteria</taxon>
        <taxon>Nitrosomonadales</taxon>
        <taxon>Methylophilaceae</taxon>
        <taxon>Methylophilus</taxon>
    </lineage>
</organism>
<feature type="domain" description="DUF4145" evidence="1">
    <location>
        <begin position="83"/>
        <end position="176"/>
    </location>
</feature>
<evidence type="ECO:0000313" key="2">
    <source>
        <dbReference type="EMBL" id="MFD1122449.1"/>
    </source>
</evidence>
<gene>
    <name evidence="2" type="ORF">ACFQ2T_08050</name>
</gene>
<accession>A0ABW3P8L8</accession>
<evidence type="ECO:0000259" key="1">
    <source>
        <dbReference type="Pfam" id="PF13643"/>
    </source>
</evidence>
<keyword evidence="3" id="KW-1185">Reference proteome</keyword>
<dbReference type="RefSeq" id="WP_379032849.1">
    <property type="nucleotide sequence ID" value="NZ_JBHTLN010000001.1"/>
</dbReference>
<sequence>MKCPHCLIDFHNQPIETDLGKDGDGFWHIEKSLCPACNRFVMILISTFAKGVEISRALVRPKAFLRPSLPKEVPPDFAFTYNQAAAVIAESPMASAALSRRCLQHLIRDVAGIKKRDLAQEIDDLIGSNFLPTYLSDAVDAVRIIGNFAAHPIKATATGEILPVEPGEAEWTLDVLDGLFDFYFVQPERLREKREALNAKLSSASKPQLK</sequence>
<protein>
    <submittedName>
        <fullName evidence="2">DUF4145 domain-containing protein</fullName>
    </submittedName>
</protein>
<dbReference type="EMBL" id="JBHTLN010000001">
    <property type="protein sequence ID" value="MFD1122449.1"/>
    <property type="molecule type" value="Genomic_DNA"/>
</dbReference>
<dbReference type="Proteomes" id="UP001597206">
    <property type="component" value="Unassembled WGS sequence"/>
</dbReference>
<dbReference type="InterPro" id="IPR025285">
    <property type="entry name" value="DUF4145"/>
</dbReference>
<evidence type="ECO:0000313" key="3">
    <source>
        <dbReference type="Proteomes" id="UP001597206"/>
    </source>
</evidence>
<comment type="caution">
    <text evidence="2">The sequence shown here is derived from an EMBL/GenBank/DDBJ whole genome shotgun (WGS) entry which is preliminary data.</text>
</comment>
<dbReference type="Pfam" id="PF13643">
    <property type="entry name" value="DUF4145"/>
    <property type="match status" value="1"/>
</dbReference>
<name>A0ABW3P8L8_9PROT</name>
<reference evidence="3" key="1">
    <citation type="journal article" date="2019" name="Int. J. Syst. Evol. Microbiol.">
        <title>The Global Catalogue of Microorganisms (GCM) 10K type strain sequencing project: providing services to taxonomists for standard genome sequencing and annotation.</title>
        <authorList>
            <consortium name="The Broad Institute Genomics Platform"/>
            <consortium name="The Broad Institute Genome Sequencing Center for Infectious Disease"/>
            <person name="Wu L."/>
            <person name="Ma J."/>
        </authorList>
    </citation>
    <scope>NUCLEOTIDE SEQUENCE [LARGE SCALE GENOMIC DNA]</scope>
    <source>
        <strain evidence="3">CCUG 58411</strain>
    </source>
</reference>